<evidence type="ECO:0000313" key="2">
    <source>
        <dbReference type="Proteomes" id="UP000652219"/>
    </source>
</evidence>
<organism evidence="1 2">
    <name type="scientific">Colletotrichum sojae</name>
    <dbReference type="NCBI Taxonomy" id="2175907"/>
    <lineage>
        <taxon>Eukaryota</taxon>
        <taxon>Fungi</taxon>
        <taxon>Dikarya</taxon>
        <taxon>Ascomycota</taxon>
        <taxon>Pezizomycotina</taxon>
        <taxon>Sordariomycetes</taxon>
        <taxon>Hypocreomycetidae</taxon>
        <taxon>Glomerellales</taxon>
        <taxon>Glomerellaceae</taxon>
        <taxon>Colletotrichum</taxon>
        <taxon>Colletotrichum orchidearum species complex</taxon>
    </lineage>
</organism>
<proteinExistence type="predicted"/>
<name>A0A8H6MSF6_9PEZI</name>
<accession>A0A8H6MSF6</accession>
<reference evidence="1 2" key="1">
    <citation type="journal article" date="2020" name="Phytopathology">
        <title>Genome Sequence Resources of Colletotrichum truncatum, C. plurivorum, C. musicola, and C. sojae: Four Species Pathogenic to Soybean (Glycine max).</title>
        <authorList>
            <person name="Rogerio F."/>
            <person name="Boufleur T.R."/>
            <person name="Ciampi-Guillardi M."/>
            <person name="Sukno S.A."/>
            <person name="Thon M.R."/>
            <person name="Massola Junior N.S."/>
            <person name="Baroncelli R."/>
        </authorList>
    </citation>
    <scope>NUCLEOTIDE SEQUENCE [LARGE SCALE GENOMIC DNA]</scope>
    <source>
        <strain evidence="1 2">LFN0009</strain>
    </source>
</reference>
<comment type="caution">
    <text evidence="1">The sequence shown here is derived from an EMBL/GenBank/DDBJ whole genome shotgun (WGS) entry which is preliminary data.</text>
</comment>
<dbReference type="AlphaFoldDB" id="A0A8H6MSF6"/>
<dbReference type="Proteomes" id="UP000652219">
    <property type="component" value="Unassembled WGS sequence"/>
</dbReference>
<protein>
    <submittedName>
        <fullName evidence="1">Uncharacterized protein</fullName>
    </submittedName>
</protein>
<keyword evidence="2" id="KW-1185">Reference proteome</keyword>
<evidence type="ECO:0000313" key="1">
    <source>
        <dbReference type="EMBL" id="KAF6806583.1"/>
    </source>
</evidence>
<dbReference type="EMBL" id="WIGN01000155">
    <property type="protein sequence ID" value="KAF6806583.1"/>
    <property type="molecule type" value="Genomic_DNA"/>
</dbReference>
<gene>
    <name evidence="1" type="ORF">CSOJ01_08732</name>
</gene>
<sequence length="275" mass="31096">MCLTLKYVCQSCRQPISDAGMDEGEACNLSVTVAENMTDDEKYKEIHSRLLFHEVIPLPYQKAVAMEFICQTTGCAYNPQTPTAEGQEVTFRDLARCPGCDHIISTETNLDLEGHEASALYRFLGHRADVQIPILSRKRWATWFCNYPQNGCLWSRQMMESTQSRLEAIRKYMNTIPLSDSMVPADAPRQKLELLAGPVVPAQDRRGRLWTESEEVTMKRMRAAGATYREIGEVLGKTTSTVKSKWLFNEKRDREADTVERLRRAGLAPPSASPS</sequence>